<keyword evidence="1" id="KW-0732">Signal</keyword>
<organism evidence="2 3">
    <name type="scientific">Sphingomonas longa</name>
    <dbReference type="NCBI Taxonomy" id="2778730"/>
    <lineage>
        <taxon>Bacteria</taxon>
        <taxon>Pseudomonadati</taxon>
        <taxon>Pseudomonadota</taxon>
        <taxon>Alphaproteobacteria</taxon>
        <taxon>Sphingomonadales</taxon>
        <taxon>Sphingomonadaceae</taxon>
        <taxon>Sphingomonas</taxon>
    </lineage>
</organism>
<accession>A0ABS2D8R8</accession>
<dbReference type="Proteomes" id="UP000763641">
    <property type="component" value="Unassembled WGS sequence"/>
</dbReference>
<dbReference type="Gene3D" id="3.30.110.170">
    <property type="entry name" value="Protein of unknown function (DUF541), domain 1"/>
    <property type="match status" value="1"/>
</dbReference>
<feature type="signal peptide" evidence="1">
    <location>
        <begin position="1"/>
        <end position="23"/>
    </location>
</feature>
<dbReference type="InterPro" id="IPR052022">
    <property type="entry name" value="26kDa_periplasmic_antigen"/>
</dbReference>
<name>A0ABS2D8R8_9SPHN</name>
<evidence type="ECO:0000256" key="1">
    <source>
        <dbReference type="SAM" id="SignalP"/>
    </source>
</evidence>
<protein>
    <submittedName>
        <fullName evidence="2">SIMPL domain-containing protein</fullName>
    </submittedName>
</protein>
<comment type="caution">
    <text evidence="2">The sequence shown here is derived from an EMBL/GenBank/DDBJ whole genome shotgun (WGS) entry which is preliminary data.</text>
</comment>
<sequence>MRLATLALVATGLSSLTAFPVVAQTVPGVAPMIPAEGTVLDITAEGRTTRVPDLATIRAGVVTQGATAAQALTANGGAMEKVIAALRKAGVQPRDLETASVQLSPQYRYQDNQPPVITGYQATNSVSIRFRDIARSGTILDTLVAQGANQIDGPNLSVDQPDAALDEARTDAVKKARARAELYAKAAGMRVLRVVSIDETGQDAGGPDRPPVFLQARAQMMDSATKIVPGEKDITVTLRVRFVLGQ</sequence>
<dbReference type="RefSeq" id="WP_204199416.1">
    <property type="nucleotide sequence ID" value="NZ_JAFEMC010000003.1"/>
</dbReference>
<reference evidence="2 3" key="1">
    <citation type="submission" date="2020-12" db="EMBL/GenBank/DDBJ databases">
        <title>Sphingomonas sp.</title>
        <authorList>
            <person name="Kim M.K."/>
        </authorList>
    </citation>
    <scope>NUCLEOTIDE SEQUENCE [LARGE SCALE GENOMIC DNA]</scope>
    <source>
        <strain evidence="2 3">BT552</strain>
    </source>
</reference>
<dbReference type="PANTHER" id="PTHR34387:SF1">
    <property type="entry name" value="PERIPLASMIC IMMUNOGENIC PROTEIN"/>
    <property type="match status" value="1"/>
</dbReference>
<dbReference type="Gene3D" id="3.30.70.2970">
    <property type="entry name" value="Protein of unknown function (DUF541), domain 2"/>
    <property type="match status" value="1"/>
</dbReference>
<dbReference type="InterPro" id="IPR007497">
    <property type="entry name" value="SIMPL/DUF541"/>
</dbReference>
<gene>
    <name evidence="2" type="ORF">ILT43_13165</name>
</gene>
<keyword evidence="3" id="KW-1185">Reference proteome</keyword>
<feature type="chain" id="PRO_5046581862" evidence="1">
    <location>
        <begin position="24"/>
        <end position="246"/>
    </location>
</feature>
<dbReference type="Pfam" id="PF04402">
    <property type="entry name" value="SIMPL"/>
    <property type="match status" value="1"/>
</dbReference>
<evidence type="ECO:0000313" key="2">
    <source>
        <dbReference type="EMBL" id="MBM6577327.1"/>
    </source>
</evidence>
<dbReference type="PANTHER" id="PTHR34387">
    <property type="entry name" value="SLR1258 PROTEIN"/>
    <property type="match status" value="1"/>
</dbReference>
<dbReference type="EMBL" id="JAFEMC010000003">
    <property type="protein sequence ID" value="MBM6577327.1"/>
    <property type="molecule type" value="Genomic_DNA"/>
</dbReference>
<evidence type="ECO:0000313" key="3">
    <source>
        <dbReference type="Proteomes" id="UP000763641"/>
    </source>
</evidence>
<proteinExistence type="predicted"/>